<dbReference type="AlphaFoldDB" id="A0A0A1MPS0"/>
<keyword evidence="1" id="KW-0812">Transmembrane</keyword>
<dbReference type="STRING" id="545501.BN997_01584"/>
<dbReference type="Proteomes" id="UP000040453">
    <property type="component" value="Unassembled WGS sequence"/>
</dbReference>
<reference evidence="2 3" key="1">
    <citation type="submission" date="2014-11" db="EMBL/GenBank/DDBJ databases">
        <authorList>
            <person name="Urmite Genomes Urmite Genomes"/>
        </authorList>
    </citation>
    <scope>NUCLEOTIDE SEQUENCE [LARGE SCALE GENOMIC DNA]</scope>
    <source>
        <strain evidence="2 3">Oc5</strain>
    </source>
</reference>
<feature type="transmembrane region" description="Helical" evidence="1">
    <location>
        <begin position="84"/>
        <end position="101"/>
    </location>
</feature>
<dbReference type="RefSeq" id="WP_042531086.1">
    <property type="nucleotide sequence ID" value="NZ_CDGG01000001.1"/>
</dbReference>
<dbReference type="EMBL" id="CDGG01000001">
    <property type="protein sequence ID" value="CEI81739.1"/>
    <property type="molecule type" value="Genomic_DNA"/>
</dbReference>
<gene>
    <name evidence="2" type="ORF">BN997_01584</name>
</gene>
<keyword evidence="3" id="KW-1185">Reference proteome</keyword>
<organism evidence="2 3">
    <name type="scientific">Oceanobacillus oncorhynchi</name>
    <dbReference type="NCBI Taxonomy" id="545501"/>
    <lineage>
        <taxon>Bacteria</taxon>
        <taxon>Bacillati</taxon>
        <taxon>Bacillota</taxon>
        <taxon>Bacilli</taxon>
        <taxon>Bacillales</taxon>
        <taxon>Bacillaceae</taxon>
        <taxon>Oceanobacillus</taxon>
    </lineage>
</organism>
<evidence type="ECO:0000256" key="1">
    <source>
        <dbReference type="SAM" id="Phobius"/>
    </source>
</evidence>
<evidence type="ECO:0000313" key="2">
    <source>
        <dbReference type="EMBL" id="CEI81739.1"/>
    </source>
</evidence>
<sequence length="252" mass="28788">MENNLESLFLRKLSATFVTTIFLSALFIVIHFINGFESAYHRGNQFMGWFTVYALYIGMIILIYGNAVAIAIEYLQSKWFRQHDWLYVLILGFFGLANGVIFQDGMAALYGMPAAIIYGMFDKWLDRRKRKKKSVKPFWIIPIACLGISWGYLEVTSPPMPPFTKEDAVDFATSGEGTLTDDFPDNIGQWEGTVEGYHITKETDAEEIGDETYIVTFTEHWKKGRESGTWTASYEVDRQSMTTVNIEGKRPS</sequence>
<feature type="transmembrane region" description="Helical" evidence="1">
    <location>
        <begin position="107"/>
        <end position="125"/>
    </location>
</feature>
<evidence type="ECO:0000313" key="3">
    <source>
        <dbReference type="Proteomes" id="UP000040453"/>
    </source>
</evidence>
<keyword evidence="1" id="KW-0472">Membrane</keyword>
<protein>
    <submittedName>
        <fullName evidence="2">Uncharacterized protein</fullName>
    </submittedName>
</protein>
<accession>A0A0A1MPS0</accession>
<feature type="transmembrane region" description="Helical" evidence="1">
    <location>
        <begin position="12"/>
        <end position="33"/>
    </location>
</feature>
<name>A0A0A1MPS0_9BACI</name>
<keyword evidence="1" id="KW-1133">Transmembrane helix</keyword>
<feature type="transmembrane region" description="Helical" evidence="1">
    <location>
        <begin position="53"/>
        <end position="72"/>
    </location>
</feature>
<feature type="transmembrane region" description="Helical" evidence="1">
    <location>
        <begin position="137"/>
        <end position="153"/>
    </location>
</feature>
<proteinExistence type="predicted"/>
<dbReference type="OrthoDB" id="2447037at2"/>